<name>A0A091CV64_FUKDA</name>
<protein>
    <submittedName>
        <fullName evidence="1">Uncharacterized protein</fullName>
    </submittedName>
</protein>
<dbReference type="AlphaFoldDB" id="A0A091CV64"/>
<reference evidence="1 2" key="1">
    <citation type="submission" date="2013-11" db="EMBL/GenBank/DDBJ databases">
        <title>The Damaraland mole rat (Fukomys damarensis) genome and evolution of African mole rats.</title>
        <authorList>
            <person name="Gladyshev V.N."/>
            <person name="Fang X."/>
        </authorList>
    </citation>
    <scope>NUCLEOTIDE SEQUENCE [LARGE SCALE GENOMIC DNA]</scope>
    <source>
        <tissue evidence="1">Liver</tissue>
    </source>
</reference>
<dbReference type="EMBL" id="KN123762">
    <property type="protein sequence ID" value="KFO23489.1"/>
    <property type="molecule type" value="Genomic_DNA"/>
</dbReference>
<proteinExistence type="predicted"/>
<dbReference type="Proteomes" id="UP000028990">
    <property type="component" value="Unassembled WGS sequence"/>
</dbReference>
<evidence type="ECO:0000313" key="2">
    <source>
        <dbReference type="Proteomes" id="UP000028990"/>
    </source>
</evidence>
<gene>
    <name evidence="1" type="ORF">H920_15061</name>
</gene>
<accession>A0A091CV64</accession>
<organism evidence="1 2">
    <name type="scientific">Fukomys damarensis</name>
    <name type="common">Damaraland mole rat</name>
    <name type="synonym">Cryptomys damarensis</name>
    <dbReference type="NCBI Taxonomy" id="885580"/>
    <lineage>
        <taxon>Eukaryota</taxon>
        <taxon>Metazoa</taxon>
        <taxon>Chordata</taxon>
        <taxon>Craniata</taxon>
        <taxon>Vertebrata</taxon>
        <taxon>Euteleostomi</taxon>
        <taxon>Mammalia</taxon>
        <taxon>Eutheria</taxon>
        <taxon>Euarchontoglires</taxon>
        <taxon>Glires</taxon>
        <taxon>Rodentia</taxon>
        <taxon>Hystricomorpha</taxon>
        <taxon>Bathyergidae</taxon>
        <taxon>Fukomys</taxon>
    </lineage>
</organism>
<keyword evidence="2" id="KW-1185">Reference proteome</keyword>
<sequence length="87" mass="9584">MTQCSVDAGPGKCARKAGRRTLAASEFGTSNGQVAGPLFLFIFHYSMEKMFAVMTVKQEFNSSEQEGTAKYVWDQRFCPIQSDCMAG</sequence>
<evidence type="ECO:0000313" key="1">
    <source>
        <dbReference type="EMBL" id="KFO23489.1"/>
    </source>
</evidence>